<feature type="transmembrane region" description="Helical" evidence="5">
    <location>
        <begin position="100"/>
        <end position="124"/>
    </location>
</feature>
<accession>A0AAJ0AHL3</accession>
<dbReference type="GO" id="GO:0016020">
    <property type="term" value="C:membrane"/>
    <property type="evidence" value="ECO:0007669"/>
    <property type="project" value="UniProtKB-SubCell"/>
</dbReference>
<sequence>MPLTDFVNDYRCRATLGPIVFVPTASITPPDPPSSEGLANFDWLGAYLGVGGLILFNFVWNLAPSVGWIKPYEYSILLVSVIHMIPFVFRLLTIRNWTSLLSSAALILLTVLGAVAAILSAWLIPRTLARHILVTGVLCVIVSTILVVTIPELQSYWPQLVPATILMTFCPDFIFSAAQILASNSVKPEHQGIAGSLIGTIISYGQSMGLGFAGTMEKYTSSENSDLVDGYRHALFFGIGLGGVALIIDLIFV</sequence>
<comment type="caution">
    <text evidence="6">The sequence shown here is derived from an EMBL/GenBank/DDBJ whole genome shotgun (WGS) entry which is preliminary data.</text>
</comment>
<dbReference type="RefSeq" id="XP_060428046.1">
    <property type="nucleotide sequence ID" value="XM_060578356.1"/>
</dbReference>
<dbReference type="InterPro" id="IPR036259">
    <property type="entry name" value="MFS_trans_sf"/>
</dbReference>
<dbReference type="Gene3D" id="1.20.1250.20">
    <property type="entry name" value="MFS general substrate transporter like domains"/>
    <property type="match status" value="1"/>
</dbReference>
<gene>
    <name evidence="6" type="ORF">BDP55DRAFT_716923</name>
</gene>
<evidence type="ECO:0008006" key="8">
    <source>
        <dbReference type="Google" id="ProtNLM"/>
    </source>
</evidence>
<keyword evidence="3 5" id="KW-1133">Transmembrane helix</keyword>
<evidence type="ECO:0000256" key="5">
    <source>
        <dbReference type="SAM" id="Phobius"/>
    </source>
</evidence>
<feature type="transmembrane region" description="Helical" evidence="5">
    <location>
        <begin position="43"/>
        <end position="62"/>
    </location>
</feature>
<dbReference type="PANTHER" id="PTHR42718">
    <property type="entry name" value="MAJOR FACILITATOR SUPERFAMILY MULTIDRUG TRANSPORTER MFSC"/>
    <property type="match status" value="1"/>
</dbReference>
<dbReference type="SUPFAM" id="SSF103473">
    <property type="entry name" value="MFS general substrate transporter"/>
    <property type="match status" value="1"/>
</dbReference>
<dbReference type="Proteomes" id="UP001224890">
    <property type="component" value="Unassembled WGS sequence"/>
</dbReference>
<evidence type="ECO:0000313" key="6">
    <source>
        <dbReference type="EMBL" id="KAK1674043.1"/>
    </source>
</evidence>
<feature type="transmembrane region" description="Helical" evidence="5">
    <location>
        <begin position="74"/>
        <end position="94"/>
    </location>
</feature>
<keyword evidence="7" id="KW-1185">Reference proteome</keyword>
<dbReference type="EMBL" id="JAHMHR010000028">
    <property type="protein sequence ID" value="KAK1674043.1"/>
    <property type="molecule type" value="Genomic_DNA"/>
</dbReference>
<evidence type="ECO:0000313" key="7">
    <source>
        <dbReference type="Proteomes" id="UP001224890"/>
    </source>
</evidence>
<feature type="transmembrane region" description="Helical" evidence="5">
    <location>
        <begin position="234"/>
        <end position="252"/>
    </location>
</feature>
<keyword evidence="4 5" id="KW-0472">Membrane</keyword>
<name>A0AAJ0AHL3_9PEZI</name>
<dbReference type="AlphaFoldDB" id="A0AAJ0AHL3"/>
<keyword evidence="2 5" id="KW-0812">Transmembrane</keyword>
<organism evidence="6 7">
    <name type="scientific">Colletotrichum godetiae</name>
    <dbReference type="NCBI Taxonomy" id="1209918"/>
    <lineage>
        <taxon>Eukaryota</taxon>
        <taxon>Fungi</taxon>
        <taxon>Dikarya</taxon>
        <taxon>Ascomycota</taxon>
        <taxon>Pezizomycotina</taxon>
        <taxon>Sordariomycetes</taxon>
        <taxon>Hypocreomycetidae</taxon>
        <taxon>Glomerellales</taxon>
        <taxon>Glomerellaceae</taxon>
        <taxon>Colletotrichum</taxon>
        <taxon>Colletotrichum acutatum species complex</taxon>
    </lineage>
</organism>
<dbReference type="GeneID" id="85462882"/>
<evidence type="ECO:0000256" key="4">
    <source>
        <dbReference type="ARBA" id="ARBA00023136"/>
    </source>
</evidence>
<evidence type="ECO:0000256" key="3">
    <source>
        <dbReference type="ARBA" id="ARBA00022989"/>
    </source>
</evidence>
<feature type="transmembrane region" description="Helical" evidence="5">
    <location>
        <begin position="156"/>
        <end position="181"/>
    </location>
</feature>
<proteinExistence type="predicted"/>
<protein>
    <recommendedName>
        <fullName evidence="8">Integral membrane protein</fullName>
    </recommendedName>
</protein>
<dbReference type="PANTHER" id="PTHR42718:SF41">
    <property type="entry name" value="MFS TRANSPORTER OF UNKOWN SPECIFICITY (AFU_ORTHOLOGUE AFUA_5G09940)-RELATED"/>
    <property type="match status" value="1"/>
</dbReference>
<feature type="transmembrane region" description="Helical" evidence="5">
    <location>
        <begin position="193"/>
        <end position="214"/>
    </location>
</feature>
<comment type="subcellular location">
    <subcellularLocation>
        <location evidence="1">Membrane</location>
        <topology evidence="1">Multi-pass membrane protein</topology>
    </subcellularLocation>
</comment>
<evidence type="ECO:0000256" key="2">
    <source>
        <dbReference type="ARBA" id="ARBA00022692"/>
    </source>
</evidence>
<feature type="transmembrane region" description="Helical" evidence="5">
    <location>
        <begin position="131"/>
        <end position="150"/>
    </location>
</feature>
<reference evidence="6" key="1">
    <citation type="submission" date="2021-06" db="EMBL/GenBank/DDBJ databases">
        <title>Comparative genomics, transcriptomics and evolutionary studies reveal genomic signatures of adaptation to plant cell wall in hemibiotrophic fungi.</title>
        <authorList>
            <consortium name="DOE Joint Genome Institute"/>
            <person name="Baroncelli R."/>
            <person name="Diaz J.F."/>
            <person name="Benocci T."/>
            <person name="Peng M."/>
            <person name="Battaglia E."/>
            <person name="Haridas S."/>
            <person name="Andreopoulos W."/>
            <person name="Labutti K."/>
            <person name="Pangilinan J."/>
            <person name="Floch G.L."/>
            <person name="Makela M.R."/>
            <person name="Henrissat B."/>
            <person name="Grigoriev I.V."/>
            <person name="Crouch J.A."/>
            <person name="De Vries R.P."/>
            <person name="Sukno S.A."/>
            <person name="Thon M.R."/>
        </authorList>
    </citation>
    <scope>NUCLEOTIDE SEQUENCE</scope>
    <source>
        <strain evidence="6">CBS 193.32</strain>
    </source>
</reference>
<evidence type="ECO:0000256" key="1">
    <source>
        <dbReference type="ARBA" id="ARBA00004141"/>
    </source>
</evidence>